<evidence type="ECO:0000256" key="4">
    <source>
        <dbReference type="ARBA" id="ARBA00022603"/>
    </source>
</evidence>
<reference evidence="10 11" key="1">
    <citation type="journal article" date="2024" name="J Genomics">
        <title>Draft genome sequencing and assembly of Favolaschia claudopus CIRM-BRFM 2984 isolated from oak limbs.</title>
        <authorList>
            <person name="Navarro D."/>
            <person name="Drula E."/>
            <person name="Chaduli D."/>
            <person name="Cazenave R."/>
            <person name="Ahrendt S."/>
            <person name="Wang J."/>
            <person name="Lipzen A."/>
            <person name="Daum C."/>
            <person name="Barry K."/>
            <person name="Grigoriev I.V."/>
            <person name="Favel A."/>
            <person name="Rosso M.N."/>
            <person name="Martin F."/>
        </authorList>
    </citation>
    <scope>NUCLEOTIDE SEQUENCE [LARGE SCALE GENOMIC DNA]</scope>
    <source>
        <strain evidence="10 11">CIRM-BRFM 2984</strain>
    </source>
</reference>
<keyword evidence="8" id="KW-0539">Nucleus</keyword>
<evidence type="ECO:0000256" key="1">
    <source>
        <dbReference type="ARBA" id="ARBA00004123"/>
    </source>
</evidence>
<organism evidence="10 11">
    <name type="scientific">Favolaschia claudopus</name>
    <dbReference type="NCBI Taxonomy" id="2862362"/>
    <lineage>
        <taxon>Eukaryota</taxon>
        <taxon>Fungi</taxon>
        <taxon>Dikarya</taxon>
        <taxon>Basidiomycota</taxon>
        <taxon>Agaricomycotina</taxon>
        <taxon>Agaricomycetes</taxon>
        <taxon>Agaricomycetidae</taxon>
        <taxon>Agaricales</taxon>
        <taxon>Marasmiineae</taxon>
        <taxon>Mycenaceae</taxon>
        <taxon>Favolaschia</taxon>
    </lineage>
</organism>
<evidence type="ECO:0000256" key="7">
    <source>
        <dbReference type="ARBA" id="ARBA00022853"/>
    </source>
</evidence>
<gene>
    <name evidence="10" type="ORF">R3P38DRAFT_3005046</name>
</gene>
<keyword evidence="7" id="KW-0156">Chromatin regulator</keyword>
<dbReference type="Gene3D" id="2.170.270.10">
    <property type="entry name" value="SET domain"/>
    <property type="match status" value="1"/>
</dbReference>
<dbReference type="PANTHER" id="PTHR12977:SF4">
    <property type="entry name" value="HISTONE-LYSINE N-METHYLTRANSFERASE KMT5B"/>
    <property type="match status" value="1"/>
</dbReference>
<protein>
    <recommendedName>
        <fullName evidence="9">SET domain-containing protein</fullName>
    </recommendedName>
</protein>
<sequence length="340" mass="37392">MPCFRSTAMPTSAGVLSRDDDFISHLFIEKLSGLSVRKMNSMTRLPRVPTKELERVIAKLSLHSNPLPSRDQLEVDFLSLPSIRSHVLGYTKQQVAVFAVHTSRYLCLLHPSSSVTVVETPAYSGYTGLPELGVIARNSLSPGTVIPGLEGSMACLTPNEIDQLGREKLGEVARDFSIMNSQHNNKSYLVLGPARFVNHDCLNNCELFRQGKTICVRVLRTIAIGDEITVYYGEDYFGDGNQHCLCGTCKEQGAGGYAEARLSIEAVKTAKSSCSLESQPSRIASLKDDGTVIFDNASRDPCVGKLRRRVAWSVRDQGRFFSLCRTTGSQQSFSNPSVFQ</sequence>
<evidence type="ECO:0000313" key="10">
    <source>
        <dbReference type="EMBL" id="KAK7013497.1"/>
    </source>
</evidence>
<dbReference type="Pfam" id="PF00856">
    <property type="entry name" value="SET"/>
    <property type="match status" value="1"/>
</dbReference>
<evidence type="ECO:0000256" key="6">
    <source>
        <dbReference type="ARBA" id="ARBA00022691"/>
    </source>
</evidence>
<evidence type="ECO:0000256" key="5">
    <source>
        <dbReference type="ARBA" id="ARBA00022679"/>
    </source>
</evidence>
<dbReference type="InterPro" id="IPR039977">
    <property type="entry name" value="Suv4-20/Set9"/>
</dbReference>
<evidence type="ECO:0000256" key="2">
    <source>
        <dbReference type="ARBA" id="ARBA00004286"/>
    </source>
</evidence>
<dbReference type="AlphaFoldDB" id="A0AAW0AKB6"/>
<dbReference type="Proteomes" id="UP001362999">
    <property type="component" value="Unassembled WGS sequence"/>
</dbReference>
<proteinExistence type="predicted"/>
<dbReference type="CDD" id="cd10524">
    <property type="entry name" value="SET_Suv4-20-like"/>
    <property type="match status" value="1"/>
</dbReference>
<comment type="subcellular location">
    <subcellularLocation>
        <location evidence="2">Chromosome</location>
    </subcellularLocation>
    <subcellularLocation>
        <location evidence="1">Nucleus</location>
    </subcellularLocation>
</comment>
<dbReference type="InterPro" id="IPR046341">
    <property type="entry name" value="SET_dom_sf"/>
</dbReference>
<dbReference type="Gene3D" id="1.10.10.1700">
    <property type="entry name" value="Histone-lysine N-methyltransferase"/>
    <property type="match status" value="1"/>
</dbReference>
<evidence type="ECO:0000259" key="9">
    <source>
        <dbReference type="PROSITE" id="PS50280"/>
    </source>
</evidence>
<keyword evidence="5" id="KW-0808">Transferase</keyword>
<keyword evidence="3" id="KW-0158">Chromosome</keyword>
<keyword evidence="6" id="KW-0949">S-adenosyl-L-methionine</keyword>
<dbReference type="PANTHER" id="PTHR12977">
    <property type="entry name" value="SUPPRESSOR OF VARIEGATION 4-20-RELATED"/>
    <property type="match status" value="1"/>
</dbReference>
<evidence type="ECO:0000256" key="3">
    <source>
        <dbReference type="ARBA" id="ARBA00022454"/>
    </source>
</evidence>
<evidence type="ECO:0000256" key="8">
    <source>
        <dbReference type="ARBA" id="ARBA00023242"/>
    </source>
</evidence>
<keyword evidence="4" id="KW-0489">Methyltransferase</keyword>
<dbReference type="InterPro" id="IPR001214">
    <property type="entry name" value="SET_dom"/>
</dbReference>
<dbReference type="EMBL" id="JAWWNJ010000059">
    <property type="protein sequence ID" value="KAK7013497.1"/>
    <property type="molecule type" value="Genomic_DNA"/>
</dbReference>
<dbReference type="GO" id="GO:0032259">
    <property type="term" value="P:methylation"/>
    <property type="evidence" value="ECO:0007669"/>
    <property type="project" value="UniProtKB-KW"/>
</dbReference>
<dbReference type="GO" id="GO:0042799">
    <property type="term" value="F:histone H4K20 methyltransferase activity"/>
    <property type="evidence" value="ECO:0007669"/>
    <property type="project" value="UniProtKB-ARBA"/>
</dbReference>
<feature type="domain" description="SET" evidence="9">
    <location>
        <begin position="113"/>
        <end position="233"/>
    </location>
</feature>
<accession>A0AAW0AKB6</accession>
<keyword evidence="11" id="KW-1185">Reference proteome</keyword>
<name>A0AAW0AKB6_9AGAR</name>
<comment type="caution">
    <text evidence="10">The sequence shown here is derived from an EMBL/GenBank/DDBJ whole genome shotgun (WGS) entry which is preliminary data.</text>
</comment>
<dbReference type="InterPro" id="IPR041938">
    <property type="entry name" value="Hist-Lys_N-MTase_N"/>
</dbReference>
<dbReference type="SMART" id="SM00317">
    <property type="entry name" value="SET"/>
    <property type="match status" value="1"/>
</dbReference>
<dbReference type="GO" id="GO:0005634">
    <property type="term" value="C:nucleus"/>
    <property type="evidence" value="ECO:0007669"/>
    <property type="project" value="UniProtKB-SubCell"/>
</dbReference>
<dbReference type="SUPFAM" id="SSF82199">
    <property type="entry name" value="SET domain"/>
    <property type="match status" value="1"/>
</dbReference>
<evidence type="ECO:0000313" key="11">
    <source>
        <dbReference type="Proteomes" id="UP001362999"/>
    </source>
</evidence>
<dbReference type="GO" id="GO:0005694">
    <property type="term" value="C:chromosome"/>
    <property type="evidence" value="ECO:0007669"/>
    <property type="project" value="UniProtKB-SubCell"/>
</dbReference>
<dbReference type="PROSITE" id="PS50280">
    <property type="entry name" value="SET"/>
    <property type="match status" value="1"/>
</dbReference>